<dbReference type="InterPro" id="IPR050238">
    <property type="entry name" value="DNA_Rep/Repair_Clamp_Loader"/>
</dbReference>
<dbReference type="SUPFAM" id="SSF52540">
    <property type="entry name" value="P-loop containing nucleoside triphosphate hydrolases"/>
    <property type="match status" value="2"/>
</dbReference>
<keyword evidence="3 16" id="KW-0808">Transferase</keyword>
<dbReference type="CDD" id="cd18137">
    <property type="entry name" value="HLD_clamp_pol_III_gamma_tau"/>
    <property type="match status" value="1"/>
</dbReference>
<evidence type="ECO:0000256" key="9">
    <source>
        <dbReference type="ARBA" id="ARBA00022840"/>
    </source>
</evidence>
<keyword evidence="4 16" id="KW-0548">Nucleotidyltransferase</keyword>
<evidence type="ECO:0000256" key="4">
    <source>
        <dbReference type="ARBA" id="ARBA00022695"/>
    </source>
</evidence>
<reference evidence="16 17" key="1">
    <citation type="submission" date="2019-01" db="EMBL/GenBank/DDBJ databases">
        <title>Coherence of Microcystis species and biogeography revealed through population genomics.</title>
        <authorList>
            <person name="Perez-Carrascal O.M."/>
            <person name="Terrat Y."/>
            <person name="Giani A."/>
            <person name="Fortin N."/>
            <person name="Tromas N."/>
            <person name="Shapiro B.J."/>
        </authorList>
    </citation>
    <scope>NUCLEOTIDE SEQUENCE [LARGE SCALE GENOMIC DNA]</scope>
    <source>
        <strain evidence="16">Ma_SC_T_19800800_S464</strain>
    </source>
</reference>
<evidence type="ECO:0000313" key="17">
    <source>
        <dbReference type="Proteomes" id="UP000319313"/>
    </source>
</evidence>
<dbReference type="Gene3D" id="1.10.8.60">
    <property type="match status" value="1"/>
</dbReference>
<keyword evidence="10" id="KW-0239">DNA-directed DNA polymerase</keyword>
<dbReference type="Pfam" id="PF22608">
    <property type="entry name" value="DNAX_ATPase_lid"/>
    <property type="match status" value="1"/>
</dbReference>
<feature type="domain" description="Hint" evidence="14">
    <location>
        <begin position="128"/>
        <end position="222"/>
    </location>
</feature>
<dbReference type="InterPro" id="IPR054506">
    <property type="entry name" value="DnaA_N-like_STI"/>
</dbReference>
<dbReference type="Pfam" id="PF23007">
    <property type="entry name" value="DnaA_N-like_STI"/>
    <property type="match status" value="1"/>
</dbReference>
<dbReference type="Gene3D" id="3.40.50.300">
    <property type="entry name" value="P-loop containing nucleotide triphosphate hydrolases"/>
    <property type="match status" value="2"/>
</dbReference>
<dbReference type="GO" id="GO:0016539">
    <property type="term" value="P:intein-mediated protein splicing"/>
    <property type="evidence" value="ECO:0007669"/>
    <property type="project" value="InterPro"/>
</dbReference>
<evidence type="ECO:0000259" key="13">
    <source>
        <dbReference type="SMART" id="SM00305"/>
    </source>
</evidence>
<evidence type="ECO:0000256" key="5">
    <source>
        <dbReference type="ARBA" id="ARBA00022705"/>
    </source>
</evidence>
<comment type="catalytic activity">
    <reaction evidence="12">
        <text>DNA(n) + a 2'-deoxyribonucleoside 5'-triphosphate = DNA(n+1) + diphosphate</text>
        <dbReference type="Rhea" id="RHEA:22508"/>
        <dbReference type="Rhea" id="RHEA-COMP:17339"/>
        <dbReference type="Rhea" id="RHEA-COMP:17340"/>
        <dbReference type="ChEBI" id="CHEBI:33019"/>
        <dbReference type="ChEBI" id="CHEBI:61560"/>
        <dbReference type="ChEBI" id="CHEBI:173112"/>
        <dbReference type="EC" id="2.7.7.7"/>
    </reaction>
</comment>
<keyword evidence="9" id="KW-0067">ATP-binding</keyword>
<dbReference type="InterPro" id="IPR027417">
    <property type="entry name" value="P-loop_NTPase"/>
</dbReference>
<evidence type="ECO:0000256" key="6">
    <source>
        <dbReference type="ARBA" id="ARBA00022723"/>
    </source>
</evidence>
<sequence>MTYEPLHHKYRPQTFADLVGQSAIATTLSNALISERIAPAYLFTGPRGTGKTSSARILAKSLNCLSSDHPTPIPCGKCSVCQAIANGSALDVIEIDAASNTGVDNIREIIERSQFAPVQCRYKVYVIDECLTGDSLVFTETGLIPINHPEILGKRVLSYNESSGEWEYKKVLRWLNRGVKATLTIQTRNRTINCTGNHLIRTEKAWIQAKNLKIGDQILSPVNVAAVQYRPNSIKSPQWLTNFEEVIGIQEGDTESVYDLEVEDNHNFVANGLLVHNCHMLSTAAFNALLKTLEEPPDRVIFVLATTDPQRVLPTIISRCQRFDYRRIALDAMVAHLQKIAQIEAIDINLEALTLVAQIANGGLRDAESLLDQLSLLAGTITAERVWDLVGAVPERDLLTLLKLIHGNIPDQVIEQCRHLMNRGKEPLIVLQNLAGFYLNLLLAKTAPNRPEMVAVTAPTWQDLCTEARTWSLEEILRGQQLLKDSETQLKNTTQPRLWLEVTLLGLLPQAQVIPLVATVAPSRPQTSAERPTEVITAPAPVNQPIKPAVITPTTSVAVPKTEVKTVASDDNHEQIWQQVLEVMEPPTTRTLLRQHGSLFSRSESSAYVSISSEQLLKMARLRLTNIESAFEAVFQRRIKVHLQVGSGTPAMAAEVSQSPGAKMPPPPETAATTPITPENKVMTVVDIPPVKEAIIEKKEAKITASGTPKTPSTELPEKILNFDSSLETLDQDVDVSEILAAAQKLAKSFDGELVNMGYSLPENSAAETKVNKSLENMTIVRGRPDVNEILESLEEDEDLPF</sequence>
<dbReference type="EMBL" id="SFBL01000021">
    <property type="protein sequence ID" value="TRU29384.1"/>
    <property type="molecule type" value="Genomic_DNA"/>
</dbReference>
<feature type="domain" description="Hint" evidence="13">
    <location>
        <begin position="238"/>
        <end position="283"/>
    </location>
</feature>
<dbReference type="GO" id="GO:0006261">
    <property type="term" value="P:DNA-templated DNA replication"/>
    <property type="evidence" value="ECO:0007669"/>
    <property type="project" value="TreeGrafter"/>
</dbReference>
<comment type="similarity">
    <text evidence="1">Belongs to the DnaX/STICHEL family.</text>
</comment>
<dbReference type="GO" id="GO:0005524">
    <property type="term" value="F:ATP binding"/>
    <property type="evidence" value="ECO:0007669"/>
    <property type="project" value="UniProtKB-KW"/>
</dbReference>
<dbReference type="AlphaFoldDB" id="A0A552E4R0"/>
<evidence type="ECO:0000256" key="11">
    <source>
        <dbReference type="ARBA" id="ARBA00023054"/>
    </source>
</evidence>
<dbReference type="SMART" id="SM00305">
    <property type="entry name" value="HintC"/>
    <property type="match status" value="1"/>
</dbReference>
<dbReference type="Pfam" id="PF13177">
    <property type="entry name" value="DNA_pol3_delta2"/>
    <property type="match status" value="2"/>
</dbReference>
<keyword evidence="6" id="KW-0479">Metal-binding</keyword>
<evidence type="ECO:0000259" key="14">
    <source>
        <dbReference type="SMART" id="SM00306"/>
    </source>
</evidence>
<evidence type="ECO:0000256" key="10">
    <source>
        <dbReference type="ARBA" id="ARBA00022932"/>
    </source>
</evidence>
<evidence type="ECO:0000256" key="7">
    <source>
        <dbReference type="ARBA" id="ARBA00022741"/>
    </source>
</evidence>
<dbReference type="FunFam" id="1.10.8.60:FF:000013">
    <property type="entry name" value="DNA polymerase III subunit gamma/tau"/>
    <property type="match status" value="1"/>
</dbReference>
<dbReference type="SMART" id="SM00306">
    <property type="entry name" value="HintN"/>
    <property type="match status" value="1"/>
</dbReference>
<dbReference type="InterPro" id="IPR045085">
    <property type="entry name" value="HLD_clamp_pol_III_gamma_tau"/>
</dbReference>
<protein>
    <recommendedName>
        <fullName evidence="2">DNA-directed DNA polymerase</fullName>
        <ecNumber evidence="2">2.7.7.7</ecNumber>
    </recommendedName>
</protein>
<comment type="caution">
    <text evidence="16">The sequence shown here is derived from an EMBL/GenBank/DDBJ whole genome shotgun (WGS) entry which is preliminary data.</text>
</comment>
<dbReference type="InterPro" id="IPR003587">
    <property type="entry name" value="Hint_dom_N"/>
</dbReference>
<evidence type="ECO:0000256" key="1">
    <source>
        <dbReference type="ARBA" id="ARBA00006360"/>
    </source>
</evidence>
<dbReference type="EC" id="2.7.7.7" evidence="2"/>
<dbReference type="Gene3D" id="2.170.16.10">
    <property type="entry name" value="Hedgehog/Intein (Hint) domain"/>
    <property type="match status" value="1"/>
</dbReference>
<dbReference type="PANTHER" id="PTHR11669">
    <property type="entry name" value="REPLICATION FACTOR C / DNA POLYMERASE III GAMMA-TAU SUBUNIT"/>
    <property type="match status" value="1"/>
</dbReference>
<dbReference type="GO" id="GO:0003887">
    <property type="term" value="F:DNA-directed DNA polymerase activity"/>
    <property type="evidence" value="ECO:0007669"/>
    <property type="project" value="UniProtKB-KW"/>
</dbReference>
<dbReference type="Pfam" id="PF12169">
    <property type="entry name" value="DNA_pol3_gamma3"/>
    <property type="match status" value="1"/>
</dbReference>
<evidence type="ECO:0000259" key="15">
    <source>
        <dbReference type="SMART" id="SM00382"/>
    </source>
</evidence>
<feature type="domain" description="AAA+ ATPase" evidence="15">
    <location>
        <begin position="37"/>
        <end position="172"/>
    </location>
</feature>
<dbReference type="GO" id="GO:0003677">
    <property type="term" value="F:DNA binding"/>
    <property type="evidence" value="ECO:0007669"/>
    <property type="project" value="InterPro"/>
</dbReference>
<evidence type="ECO:0000256" key="12">
    <source>
        <dbReference type="ARBA" id="ARBA00049244"/>
    </source>
</evidence>
<dbReference type="NCBIfam" id="TIGR01445">
    <property type="entry name" value="intein_Nterm"/>
    <property type="match status" value="1"/>
</dbReference>
<accession>A0A552E4R0</accession>
<dbReference type="PROSITE" id="PS50817">
    <property type="entry name" value="INTEIN_N_TER"/>
    <property type="match status" value="1"/>
</dbReference>
<dbReference type="FunFam" id="3.40.50.300:FF:004780">
    <property type="entry name" value="DNA polymerase III subunit"/>
    <property type="match status" value="1"/>
</dbReference>
<evidence type="ECO:0000256" key="2">
    <source>
        <dbReference type="ARBA" id="ARBA00012417"/>
    </source>
</evidence>
<dbReference type="NCBIfam" id="TIGR02397">
    <property type="entry name" value="dnaX_nterm"/>
    <property type="match status" value="2"/>
</dbReference>
<dbReference type="Pfam" id="PF07591">
    <property type="entry name" value="PT-HINT"/>
    <property type="match status" value="1"/>
</dbReference>
<dbReference type="SUPFAM" id="SSF48019">
    <property type="entry name" value="post-AAA+ oligomerization domain-like"/>
    <property type="match status" value="1"/>
</dbReference>
<keyword evidence="11" id="KW-0175">Coiled coil</keyword>
<dbReference type="InterPro" id="IPR008921">
    <property type="entry name" value="DNA_pol3_clamp-load_cplx_C"/>
</dbReference>
<dbReference type="GO" id="GO:0046872">
    <property type="term" value="F:metal ion binding"/>
    <property type="evidence" value="ECO:0007669"/>
    <property type="project" value="UniProtKB-KW"/>
</dbReference>
<dbReference type="PROSITE" id="PS50818">
    <property type="entry name" value="INTEIN_C_TER"/>
    <property type="match status" value="1"/>
</dbReference>
<evidence type="ECO:0000256" key="3">
    <source>
        <dbReference type="ARBA" id="ARBA00022679"/>
    </source>
</evidence>
<gene>
    <name evidence="16" type="primary">dnaX</name>
    <name evidence="16" type="ORF">EWV81_02880</name>
</gene>
<keyword evidence="8" id="KW-0862">Zinc</keyword>
<keyword evidence="7" id="KW-0547">Nucleotide-binding</keyword>
<dbReference type="PANTHER" id="PTHR11669:SF0">
    <property type="entry name" value="PROTEIN STICHEL-LIKE 2"/>
    <property type="match status" value="1"/>
</dbReference>
<dbReference type="InterPro" id="IPR003593">
    <property type="entry name" value="AAA+_ATPase"/>
</dbReference>
<name>A0A552E4R0_MICAE</name>
<dbReference type="SMART" id="SM00382">
    <property type="entry name" value="AAA"/>
    <property type="match status" value="1"/>
</dbReference>
<dbReference type="GO" id="GO:0009360">
    <property type="term" value="C:DNA polymerase III complex"/>
    <property type="evidence" value="ECO:0007669"/>
    <property type="project" value="InterPro"/>
</dbReference>
<proteinExistence type="inferred from homology"/>
<dbReference type="CDD" id="cd00081">
    <property type="entry name" value="Hint"/>
    <property type="match status" value="1"/>
</dbReference>
<dbReference type="InterPro" id="IPR030934">
    <property type="entry name" value="Intein_C"/>
</dbReference>
<evidence type="ECO:0000256" key="8">
    <source>
        <dbReference type="ARBA" id="ARBA00022833"/>
    </source>
</evidence>
<dbReference type="Gene3D" id="1.20.272.10">
    <property type="match status" value="1"/>
</dbReference>
<dbReference type="InterPro" id="IPR012763">
    <property type="entry name" value="DNA_pol_III_sug/sutau_N"/>
</dbReference>
<dbReference type="FunFam" id="3.40.50.300:FF:000014">
    <property type="entry name" value="DNA polymerase III subunit gamma/tau"/>
    <property type="match status" value="1"/>
</dbReference>
<organism evidence="16 17">
    <name type="scientific">Microcystis aeruginosa Ma_SC_T_19800800_S464</name>
    <dbReference type="NCBI Taxonomy" id="2486257"/>
    <lineage>
        <taxon>Bacteria</taxon>
        <taxon>Bacillati</taxon>
        <taxon>Cyanobacteriota</taxon>
        <taxon>Cyanophyceae</taxon>
        <taxon>Oscillatoriophycideae</taxon>
        <taxon>Chroococcales</taxon>
        <taxon>Microcystaceae</taxon>
        <taxon>Microcystis</taxon>
    </lineage>
</organism>
<dbReference type="InterPro" id="IPR006141">
    <property type="entry name" value="Intein_N"/>
</dbReference>
<dbReference type="Proteomes" id="UP000319313">
    <property type="component" value="Unassembled WGS sequence"/>
</dbReference>
<evidence type="ECO:0000313" key="16">
    <source>
        <dbReference type="EMBL" id="TRU29384.1"/>
    </source>
</evidence>
<dbReference type="SUPFAM" id="SSF51294">
    <property type="entry name" value="Hedgehog/intein (Hint) domain"/>
    <property type="match status" value="1"/>
</dbReference>
<dbReference type="InterPro" id="IPR036844">
    <property type="entry name" value="Hint_dom_sf"/>
</dbReference>
<dbReference type="InterPro" id="IPR003586">
    <property type="entry name" value="Hint_dom_C"/>
</dbReference>
<keyword evidence="5" id="KW-0235">DNA replication</keyword>
<dbReference type="InterPro" id="IPR022754">
    <property type="entry name" value="DNA_pol_III_gamma-3"/>
</dbReference>
<dbReference type="NCBIfam" id="TIGR01443">
    <property type="entry name" value="intein_Cterm"/>
    <property type="match status" value="1"/>
</dbReference>